<keyword evidence="1" id="KW-0812">Transmembrane</keyword>
<feature type="transmembrane region" description="Helical" evidence="1">
    <location>
        <begin position="95"/>
        <end position="124"/>
    </location>
</feature>
<organism evidence="2 3">
    <name type="scientific">Phascolomyces articulosus</name>
    <dbReference type="NCBI Taxonomy" id="60185"/>
    <lineage>
        <taxon>Eukaryota</taxon>
        <taxon>Fungi</taxon>
        <taxon>Fungi incertae sedis</taxon>
        <taxon>Mucoromycota</taxon>
        <taxon>Mucoromycotina</taxon>
        <taxon>Mucoromycetes</taxon>
        <taxon>Mucorales</taxon>
        <taxon>Lichtheimiaceae</taxon>
        <taxon>Phascolomyces</taxon>
    </lineage>
</organism>
<proteinExistence type="predicted"/>
<comment type="caution">
    <text evidence="2">The sequence shown here is derived from an EMBL/GenBank/DDBJ whole genome shotgun (WGS) entry which is preliminary data.</text>
</comment>
<protein>
    <submittedName>
        <fullName evidence="2">Uncharacterized protein</fullName>
    </submittedName>
</protein>
<evidence type="ECO:0000256" key="1">
    <source>
        <dbReference type="SAM" id="Phobius"/>
    </source>
</evidence>
<gene>
    <name evidence="2" type="ORF">BDA99DRAFT_536146</name>
</gene>
<accession>A0AAD5K2W9</accession>
<reference evidence="2" key="1">
    <citation type="journal article" date="2022" name="IScience">
        <title>Evolution of zygomycete secretomes and the origins of terrestrial fungal ecologies.</title>
        <authorList>
            <person name="Chang Y."/>
            <person name="Wang Y."/>
            <person name="Mondo S."/>
            <person name="Ahrendt S."/>
            <person name="Andreopoulos W."/>
            <person name="Barry K."/>
            <person name="Beard J."/>
            <person name="Benny G.L."/>
            <person name="Blankenship S."/>
            <person name="Bonito G."/>
            <person name="Cuomo C."/>
            <person name="Desiro A."/>
            <person name="Gervers K.A."/>
            <person name="Hundley H."/>
            <person name="Kuo A."/>
            <person name="LaButti K."/>
            <person name="Lang B.F."/>
            <person name="Lipzen A."/>
            <person name="O'Donnell K."/>
            <person name="Pangilinan J."/>
            <person name="Reynolds N."/>
            <person name="Sandor L."/>
            <person name="Smith M.E."/>
            <person name="Tsang A."/>
            <person name="Grigoriev I.V."/>
            <person name="Stajich J.E."/>
            <person name="Spatafora J.W."/>
        </authorList>
    </citation>
    <scope>NUCLEOTIDE SEQUENCE</scope>
    <source>
        <strain evidence="2">RSA 2281</strain>
    </source>
</reference>
<evidence type="ECO:0000313" key="3">
    <source>
        <dbReference type="Proteomes" id="UP001209540"/>
    </source>
</evidence>
<sequence length="141" mass="16347">MCAYISEMYHASILIESKFSIFIYRCKSFSIHLHNNSNCNDNMSKKMNSVRLDIIRAVLTPHRSEKKELKVLQVICKEHKNVFHLLCSLSLIYRIYMIVLFMMVIAVLLGVVHDPIFISFYFLLSMNDSGGYFDCSSSFSV</sequence>
<evidence type="ECO:0000313" key="2">
    <source>
        <dbReference type="EMBL" id="KAI9266731.1"/>
    </source>
</evidence>
<dbReference type="AlphaFoldDB" id="A0AAD5K2W9"/>
<reference evidence="2" key="2">
    <citation type="submission" date="2023-02" db="EMBL/GenBank/DDBJ databases">
        <authorList>
            <consortium name="DOE Joint Genome Institute"/>
            <person name="Mondo S.J."/>
            <person name="Chang Y."/>
            <person name="Wang Y."/>
            <person name="Ahrendt S."/>
            <person name="Andreopoulos W."/>
            <person name="Barry K."/>
            <person name="Beard J."/>
            <person name="Benny G.L."/>
            <person name="Blankenship S."/>
            <person name="Bonito G."/>
            <person name="Cuomo C."/>
            <person name="Desiro A."/>
            <person name="Gervers K.A."/>
            <person name="Hundley H."/>
            <person name="Kuo A."/>
            <person name="LaButti K."/>
            <person name="Lang B.F."/>
            <person name="Lipzen A."/>
            <person name="O'Donnell K."/>
            <person name="Pangilinan J."/>
            <person name="Reynolds N."/>
            <person name="Sandor L."/>
            <person name="Smith M.W."/>
            <person name="Tsang A."/>
            <person name="Grigoriev I.V."/>
            <person name="Stajich J.E."/>
            <person name="Spatafora J.W."/>
        </authorList>
    </citation>
    <scope>NUCLEOTIDE SEQUENCE</scope>
    <source>
        <strain evidence="2">RSA 2281</strain>
    </source>
</reference>
<dbReference type="Proteomes" id="UP001209540">
    <property type="component" value="Unassembled WGS sequence"/>
</dbReference>
<keyword evidence="1" id="KW-1133">Transmembrane helix</keyword>
<dbReference type="EMBL" id="JAIXMP010000010">
    <property type="protein sequence ID" value="KAI9266731.1"/>
    <property type="molecule type" value="Genomic_DNA"/>
</dbReference>
<keyword evidence="1" id="KW-0472">Membrane</keyword>
<name>A0AAD5K2W9_9FUNG</name>
<keyword evidence="3" id="KW-1185">Reference proteome</keyword>